<dbReference type="OrthoDB" id="445362at2759"/>
<evidence type="ECO:0000313" key="2">
    <source>
        <dbReference type="EMBL" id="KAF2078391.1"/>
    </source>
</evidence>
<dbReference type="InterPro" id="IPR030125">
    <property type="entry name" value="SPIN90/Ldb17"/>
</dbReference>
<dbReference type="Proteomes" id="UP000695562">
    <property type="component" value="Unassembled WGS sequence"/>
</dbReference>
<keyword evidence="3" id="KW-1185">Reference proteome</keyword>
<reference evidence="2" key="1">
    <citation type="submission" date="2020-01" db="EMBL/GenBank/DDBJ databases">
        <title>Development of genomics and gene disruption for Polysphondylium violaceum indicates a role for the polyketide synthase stlB in stalk morphogenesis.</title>
        <authorList>
            <person name="Narita B."/>
            <person name="Kawabe Y."/>
            <person name="Kin K."/>
            <person name="Saito T."/>
            <person name="Gibbs R."/>
            <person name="Kuspa A."/>
            <person name="Muzny D."/>
            <person name="Queller D."/>
            <person name="Richards S."/>
            <person name="Strassman J."/>
            <person name="Sucgang R."/>
            <person name="Worley K."/>
            <person name="Schaap P."/>
        </authorList>
    </citation>
    <scope>NUCLEOTIDE SEQUENCE</scope>
    <source>
        <strain evidence="2">QSvi11</strain>
    </source>
</reference>
<gene>
    <name evidence="2" type="ORF">CYY_000258</name>
</gene>
<name>A0A8J4UXA7_9MYCE</name>
<dbReference type="InterPro" id="IPR018556">
    <property type="entry name" value="SPIN90/Ldb17_LRD"/>
</dbReference>
<dbReference type="Pfam" id="PF09431">
    <property type="entry name" value="SPIN90_LRD"/>
    <property type="match status" value="1"/>
</dbReference>
<evidence type="ECO:0000313" key="3">
    <source>
        <dbReference type="Proteomes" id="UP000695562"/>
    </source>
</evidence>
<evidence type="ECO:0000259" key="1">
    <source>
        <dbReference type="Pfam" id="PF09431"/>
    </source>
</evidence>
<dbReference type="AlphaFoldDB" id="A0A8J4UXA7"/>
<accession>A0A8J4UXA7</accession>
<feature type="domain" description="SPIN90/Ldb17 leucine-rich" evidence="1">
    <location>
        <begin position="158"/>
        <end position="306"/>
    </location>
</feature>
<proteinExistence type="predicted"/>
<dbReference type="GO" id="GO:0006897">
    <property type="term" value="P:endocytosis"/>
    <property type="evidence" value="ECO:0007669"/>
    <property type="project" value="TreeGrafter"/>
</dbReference>
<sequence>MSDEYQHQEVEEQEQQINVQDIKDSIYGIVDKEHIDVELIRDLIQKIQQLEINDAIDSIKHENYHIIRLMCREAGRSIDTQLVTEIVQFINGVSNEIKEIINIIIEEQGFKWIIPNLFMVDERTTALYYLDLINFILTQDEYSDSNSFQNEFNRLDSIFLESLIDLALVYNGYYDTAPLYKCFYTMFGYQKNTICDNYSPLVRKLYSIQKAPEFGPELIALLNRDIEYKLLPQCLSLINDLFSFSQEFNIGCFFYTLDIKVIIDIIIREIHNLDEMDPARWQYLEVLSNIIDHSEYQKLEYKVQDIRSVVSDLLDERSTEKDPISGTLAQTILNKLQNFSL</sequence>
<dbReference type="PANTHER" id="PTHR13357">
    <property type="entry name" value="SH3 ADAPTER PROTEIN SPIN90 NCK INTERACTING PROTEIN WITH SH3 DOMAIN"/>
    <property type="match status" value="1"/>
</dbReference>
<dbReference type="GO" id="GO:0071933">
    <property type="term" value="F:Arp2/3 complex binding"/>
    <property type="evidence" value="ECO:0007669"/>
    <property type="project" value="TreeGrafter"/>
</dbReference>
<dbReference type="PANTHER" id="PTHR13357:SF1">
    <property type="entry name" value="NCK-INTERACTING PROTEIN WITH SH3 DOMAIN"/>
    <property type="match status" value="1"/>
</dbReference>
<dbReference type="EMBL" id="AJWJ01000005">
    <property type="protein sequence ID" value="KAF2078391.1"/>
    <property type="molecule type" value="Genomic_DNA"/>
</dbReference>
<comment type="caution">
    <text evidence="2">The sequence shown here is derived from an EMBL/GenBank/DDBJ whole genome shotgun (WGS) entry which is preliminary data.</text>
</comment>
<protein>
    <recommendedName>
        <fullName evidence="1">SPIN90/Ldb17 leucine-rich domain-containing protein</fullName>
    </recommendedName>
</protein>
<organism evidence="2 3">
    <name type="scientific">Polysphondylium violaceum</name>
    <dbReference type="NCBI Taxonomy" id="133409"/>
    <lineage>
        <taxon>Eukaryota</taxon>
        <taxon>Amoebozoa</taxon>
        <taxon>Evosea</taxon>
        <taxon>Eumycetozoa</taxon>
        <taxon>Dictyostelia</taxon>
        <taxon>Dictyosteliales</taxon>
        <taxon>Dictyosteliaceae</taxon>
        <taxon>Polysphondylium</taxon>
    </lineage>
</organism>